<feature type="compositionally biased region" description="Polar residues" evidence="2">
    <location>
        <begin position="450"/>
        <end position="471"/>
    </location>
</feature>
<sequence>MLLERMQKVSAQGKHIAMDATVQSLFQTVSAMHPNILRFIEQLEEETAKYEALQVKEGLVREARSALDEMREQHREKMRQQELEQDMLRRMQIEQKLELMRQQKAEHLAYQQRLQAERQTAIEQQQQQRPQYQRPMQMQQYQYPTAGDSSPYSSLNYLPVTVASSQPYTSKNTSAAYTSAAYTSAVLSLKPNKQQGKKSVHSVEQEFSRECNDGDSDDYLFSVESLSALHKKNSPKKIYANMRLRDVTVTFQFDCGATVNILPVDIYQQIFNDPQMKRLQHTQTTLNYHVPDAPLPSQYPTHSPPCAYSQASRSELMPYRNDAPTSQAEPQPQPSSLEYQPPTYASQVQPDQGPAYLQSYSLGGPSPVSTAPAQVIAQAPPPQYAQVTSQQPSSQQPYGGQLGNQQPPPQTTPLNQYPVVMPSSLTGQPKINQIPPSQSPPQFLPEWVASQYNHPASQFTQPKPQTFQSPEINGFPSVDTSQIPPQMFSSGSLQPQLNTGQPSFQQGPLIQQEQPGGNSLQGSSAQQGPPIQQGPPMQMVYEPQQQQPQQFAPQQGYQPGPGQGPPGQHQPPPEYYASALTPQQSNWFQQRQLSDL</sequence>
<keyword evidence="4" id="KW-0808">Transferase</keyword>
<evidence type="ECO:0000313" key="4">
    <source>
        <dbReference type="EMBL" id="KAK2564234.1"/>
    </source>
</evidence>
<keyword evidence="1" id="KW-0175">Coiled coil</keyword>
<evidence type="ECO:0000259" key="3">
    <source>
        <dbReference type="Pfam" id="PF12210"/>
    </source>
</evidence>
<feature type="compositionally biased region" description="Pro residues" evidence="2">
    <location>
        <begin position="562"/>
        <end position="574"/>
    </location>
</feature>
<protein>
    <submittedName>
        <fullName evidence="4">Hepatocyte growth factor-regulated tyrosine kinase substrate</fullName>
    </submittedName>
</protein>
<evidence type="ECO:0000313" key="5">
    <source>
        <dbReference type="Proteomes" id="UP001249851"/>
    </source>
</evidence>
<dbReference type="EMBL" id="JARQWQ010000023">
    <property type="protein sequence ID" value="KAK2564234.1"/>
    <property type="molecule type" value="Genomic_DNA"/>
</dbReference>
<evidence type="ECO:0000256" key="2">
    <source>
        <dbReference type="SAM" id="MobiDB-lite"/>
    </source>
</evidence>
<organism evidence="4 5">
    <name type="scientific">Acropora cervicornis</name>
    <name type="common">Staghorn coral</name>
    <dbReference type="NCBI Taxonomy" id="6130"/>
    <lineage>
        <taxon>Eukaryota</taxon>
        <taxon>Metazoa</taxon>
        <taxon>Cnidaria</taxon>
        <taxon>Anthozoa</taxon>
        <taxon>Hexacorallia</taxon>
        <taxon>Scleractinia</taxon>
        <taxon>Astrocoeniina</taxon>
        <taxon>Acroporidae</taxon>
        <taxon>Acropora</taxon>
    </lineage>
</organism>
<dbReference type="Proteomes" id="UP001249851">
    <property type="component" value="Unassembled WGS sequence"/>
</dbReference>
<dbReference type="InterPro" id="IPR017073">
    <property type="entry name" value="HGS/VPS27"/>
</dbReference>
<feature type="region of interest" description="Disordered" evidence="2">
    <location>
        <begin position="380"/>
        <end position="596"/>
    </location>
</feature>
<feature type="coiled-coil region" evidence="1">
    <location>
        <begin position="36"/>
        <end position="120"/>
    </location>
</feature>
<dbReference type="GO" id="GO:0043130">
    <property type="term" value="F:ubiquitin binding"/>
    <property type="evidence" value="ECO:0007669"/>
    <property type="project" value="TreeGrafter"/>
</dbReference>
<accession>A0AAD9QN71</accession>
<feature type="compositionally biased region" description="Low complexity" evidence="2">
    <location>
        <begin position="380"/>
        <end position="405"/>
    </location>
</feature>
<dbReference type="GO" id="GO:0005769">
    <property type="term" value="C:early endosome"/>
    <property type="evidence" value="ECO:0007669"/>
    <property type="project" value="TreeGrafter"/>
</dbReference>
<reference evidence="4" key="1">
    <citation type="journal article" date="2023" name="G3 (Bethesda)">
        <title>Whole genome assembly and annotation of the endangered Caribbean coral Acropora cervicornis.</title>
        <authorList>
            <person name="Selwyn J.D."/>
            <person name="Vollmer S.V."/>
        </authorList>
    </citation>
    <scope>NUCLEOTIDE SEQUENCE</scope>
    <source>
        <strain evidence="4">K2</strain>
    </source>
</reference>
<dbReference type="AlphaFoldDB" id="A0AAD9QN71"/>
<keyword evidence="5" id="KW-1185">Reference proteome</keyword>
<feature type="compositionally biased region" description="Polar residues" evidence="2">
    <location>
        <begin position="478"/>
        <end position="525"/>
    </location>
</feature>
<dbReference type="Pfam" id="PF12210">
    <property type="entry name" value="Hrs_helical"/>
    <property type="match status" value="1"/>
</dbReference>
<keyword evidence="4" id="KW-0418">Kinase</keyword>
<gene>
    <name evidence="4" type="ORF">P5673_012481</name>
</gene>
<feature type="domain" description="Hepatocyte growth factor-regulated tyrosine kinase substrate helical" evidence="3">
    <location>
        <begin position="1"/>
        <end position="84"/>
    </location>
</feature>
<dbReference type="InterPro" id="IPR024641">
    <property type="entry name" value="HRS_helical"/>
</dbReference>
<proteinExistence type="predicted"/>
<evidence type="ECO:0000256" key="1">
    <source>
        <dbReference type="SAM" id="Coils"/>
    </source>
</evidence>
<dbReference type="GO" id="GO:0031623">
    <property type="term" value="P:receptor internalization"/>
    <property type="evidence" value="ECO:0007669"/>
    <property type="project" value="TreeGrafter"/>
</dbReference>
<dbReference type="GO" id="GO:0032456">
    <property type="term" value="P:endocytic recycling"/>
    <property type="evidence" value="ECO:0007669"/>
    <property type="project" value="TreeGrafter"/>
</dbReference>
<dbReference type="PANTHER" id="PTHR46275:SF1">
    <property type="entry name" value="HEPATOCYTE GROWTH FACTOR-REGULATED TYROSINE KINASE SUBSTRATE"/>
    <property type="match status" value="1"/>
</dbReference>
<feature type="compositionally biased region" description="Low complexity" evidence="2">
    <location>
        <begin position="526"/>
        <end position="560"/>
    </location>
</feature>
<feature type="compositionally biased region" description="Polar residues" evidence="2">
    <location>
        <begin position="580"/>
        <end position="596"/>
    </location>
</feature>
<dbReference type="Gene3D" id="1.20.5.1940">
    <property type="match status" value="1"/>
</dbReference>
<name>A0AAD9QN71_ACRCE</name>
<reference evidence="4" key="2">
    <citation type="journal article" date="2023" name="Science">
        <title>Genomic signatures of disease resistance in endangered staghorn corals.</title>
        <authorList>
            <person name="Vollmer S.V."/>
            <person name="Selwyn J.D."/>
            <person name="Despard B.A."/>
            <person name="Roesel C.L."/>
        </authorList>
    </citation>
    <scope>NUCLEOTIDE SEQUENCE</scope>
    <source>
        <strain evidence="4">K2</strain>
    </source>
</reference>
<feature type="compositionally biased region" description="Polar residues" evidence="2">
    <location>
        <begin position="323"/>
        <end position="350"/>
    </location>
</feature>
<feature type="region of interest" description="Disordered" evidence="2">
    <location>
        <begin position="291"/>
        <end position="368"/>
    </location>
</feature>
<comment type="caution">
    <text evidence="4">The sequence shown here is derived from an EMBL/GenBank/DDBJ whole genome shotgun (WGS) entry which is preliminary data.</text>
</comment>
<dbReference type="PANTHER" id="PTHR46275">
    <property type="entry name" value="HEPATOCYTE GROWTH FACTOR-REGULATED TYROSINE KINASE SUBSTRATE"/>
    <property type="match status" value="1"/>
</dbReference>
<dbReference type="GO" id="GO:0016301">
    <property type="term" value="F:kinase activity"/>
    <property type="evidence" value="ECO:0007669"/>
    <property type="project" value="UniProtKB-KW"/>
</dbReference>